<evidence type="ECO:0000313" key="3">
    <source>
        <dbReference type="EMBL" id="KAJ8936777.1"/>
    </source>
</evidence>
<evidence type="ECO:0000256" key="2">
    <source>
        <dbReference type="SAM" id="MobiDB-lite"/>
    </source>
</evidence>
<evidence type="ECO:0000256" key="1">
    <source>
        <dbReference type="SAM" id="Coils"/>
    </source>
</evidence>
<keyword evidence="1" id="KW-0175">Coiled coil</keyword>
<protein>
    <submittedName>
        <fullName evidence="3">Uncharacterized protein</fullName>
    </submittedName>
</protein>
<keyword evidence="4" id="KW-1185">Reference proteome</keyword>
<comment type="caution">
    <text evidence="3">The sequence shown here is derived from an EMBL/GenBank/DDBJ whole genome shotgun (WGS) entry which is preliminary data.</text>
</comment>
<evidence type="ECO:0000313" key="4">
    <source>
        <dbReference type="Proteomes" id="UP001162162"/>
    </source>
</evidence>
<reference evidence="3" key="1">
    <citation type="journal article" date="2023" name="Insect Mol. Biol.">
        <title>Genome sequencing provides insights into the evolution of gene families encoding plant cell wall-degrading enzymes in longhorned beetles.</title>
        <authorList>
            <person name="Shin N.R."/>
            <person name="Okamura Y."/>
            <person name="Kirsch R."/>
            <person name="Pauchet Y."/>
        </authorList>
    </citation>
    <scope>NUCLEOTIDE SEQUENCE</scope>
    <source>
        <strain evidence="3">AMC_N1</strain>
    </source>
</reference>
<gene>
    <name evidence="3" type="ORF">NQ318_008993</name>
</gene>
<organism evidence="3 4">
    <name type="scientific">Aromia moschata</name>
    <dbReference type="NCBI Taxonomy" id="1265417"/>
    <lineage>
        <taxon>Eukaryota</taxon>
        <taxon>Metazoa</taxon>
        <taxon>Ecdysozoa</taxon>
        <taxon>Arthropoda</taxon>
        <taxon>Hexapoda</taxon>
        <taxon>Insecta</taxon>
        <taxon>Pterygota</taxon>
        <taxon>Neoptera</taxon>
        <taxon>Endopterygota</taxon>
        <taxon>Coleoptera</taxon>
        <taxon>Polyphaga</taxon>
        <taxon>Cucujiformia</taxon>
        <taxon>Chrysomeloidea</taxon>
        <taxon>Cerambycidae</taxon>
        <taxon>Cerambycinae</taxon>
        <taxon>Callichromatini</taxon>
        <taxon>Aromia</taxon>
    </lineage>
</organism>
<proteinExistence type="predicted"/>
<sequence>MSEMEITKELKCDIELNQNQLKNAIHNHQDCLAKLKESPYNLDLRREVAKAEEEIIFIGLEQKNLLERLRDEYKAYQKTLKTNIIKNGIEERRFNLTNALNRARKQNISITRSASATSLSDDSYDNLSVNSSPEHFSNPVEPHDVSQPEFLTYFGLATHDVYREMQNKRAERKRRSTANPHFLYGNKETEA</sequence>
<feature type="coiled-coil region" evidence="1">
    <location>
        <begin position="66"/>
        <end position="106"/>
    </location>
</feature>
<accession>A0AAV8XDU0</accession>
<dbReference type="Proteomes" id="UP001162162">
    <property type="component" value="Unassembled WGS sequence"/>
</dbReference>
<feature type="region of interest" description="Disordered" evidence="2">
    <location>
        <begin position="168"/>
        <end position="191"/>
    </location>
</feature>
<dbReference type="EMBL" id="JAPWTK010000712">
    <property type="protein sequence ID" value="KAJ8936777.1"/>
    <property type="molecule type" value="Genomic_DNA"/>
</dbReference>
<name>A0AAV8XDU0_9CUCU</name>
<dbReference type="AlphaFoldDB" id="A0AAV8XDU0"/>